<keyword evidence="4" id="KW-1185">Reference proteome</keyword>
<dbReference type="EMBL" id="JAJTWU010000004">
    <property type="protein sequence ID" value="MCE4554995.1"/>
    <property type="molecule type" value="Genomic_DNA"/>
</dbReference>
<dbReference type="InterPro" id="IPR011008">
    <property type="entry name" value="Dimeric_a/b-barrel"/>
</dbReference>
<evidence type="ECO:0000313" key="4">
    <source>
        <dbReference type="Proteomes" id="UP001200741"/>
    </source>
</evidence>
<evidence type="ECO:0000313" key="3">
    <source>
        <dbReference type="EMBL" id="MCE4554995.1"/>
    </source>
</evidence>
<dbReference type="InterPro" id="IPR051557">
    <property type="entry name" value="NipSnap_domain"/>
</dbReference>
<dbReference type="InterPro" id="IPR012577">
    <property type="entry name" value="NIPSNAP"/>
</dbReference>
<accession>A0ABS8XUM8</accession>
<dbReference type="PANTHER" id="PTHR21017">
    <property type="entry name" value="NIPSNAP-RELATED"/>
    <property type="match status" value="1"/>
</dbReference>
<comment type="caution">
    <text evidence="3">The sequence shown here is derived from an EMBL/GenBank/DDBJ whole genome shotgun (WGS) entry which is preliminary data.</text>
</comment>
<evidence type="ECO:0000259" key="2">
    <source>
        <dbReference type="Pfam" id="PF07978"/>
    </source>
</evidence>
<dbReference type="Pfam" id="PF07978">
    <property type="entry name" value="NIPSNAP"/>
    <property type="match status" value="1"/>
</dbReference>
<name>A0ABS8XUM8_9BURK</name>
<evidence type="ECO:0000256" key="1">
    <source>
        <dbReference type="ARBA" id="ARBA00005291"/>
    </source>
</evidence>
<dbReference type="SUPFAM" id="SSF54909">
    <property type="entry name" value="Dimeric alpha+beta barrel"/>
    <property type="match status" value="1"/>
</dbReference>
<dbReference type="PANTHER" id="PTHR21017:SF17">
    <property type="entry name" value="PROTEIN NIPSNAP"/>
    <property type="match status" value="1"/>
</dbReference>
<feature type="domain" description="NIPSNAP" evidence="2">
    <location>
        <begin position="4"/>
        <end position="99"/>
    </location>
</feature>
<organism evidence="3 4">
    <name type="scientific">Pelomonas cellulosilytica</name>
    <dbReference type="NCBI Taxonomy" id="2906762"/>
    <lineage>
        <taxon>Bacteria</taxon>
        <taxon>Pseudomonadati</taxon>
        <taxon>Pseudomonadota</taxon>
        <taxon>Betaproteobacteria</taxon>
        <taxon>Burkholderiales</taxon>
        <taxon>Sphaerotilaceae</taxon>
        <taxon>Roseateles</taxon>
    </lineage>
</organism>
<gene>
    <name evidence="3" type="ORF">LXT13_11220</name>
</gene>
<reference evidence="3 4" key="1">
    <citation type="submission" date="2021-12" db="EMBL/GenBank/DDBJ databases">
        <title>Genome seq of P8.</title>
        <authorList>
            <person name="Seo T."/>
        </authorList>
    </citation>
    <scope>NUCLEOTIDE SEQUENCE [LARGE SCALE GENOMIC DNA]</scope>
    <source>
        <strain evidence="3 4">P8</strain>
    </source>
</reference>
<dbReference type="Gene3D" id="3.30.70.100">
    <property type="match status" value="1"/>
</dbReference>
<protein>
    <submittedName>
        <fullName evidence="3">NIPSNAP family protein</fullName>
    </submittedName>
</protein>
<sequence>MFVEQRIYSLVPGGTAEYIQVYEACGRAVQERILGPMLGYYTRDIGELNQLVYFWQFTSMDERTRRRNALMADAEFKVFRSKIRHLVVRQENTLLVPASAPQKETP</sequence>
<comment type="similarity">
    <text evidence="1">Belongs to the NipSnap family.</text>
</comment>
<dbReference type="RefSeq" id="WP_233372017.1">
    <property type="nucleotide sequence ID" value="NZ_JAJTWU010000004.1"/>
</dbReference>
<dbReference type="Proteomes" id="UP001200741">
    <property type="component" value="Unassembled WGS sequence"/>
</dbReference>
<proteinExistence type="inferred from homology"/>